<name>M2QER8_CERS8</name>
<organism evidence="1 2">
    <name type="scientific">Ceriporiopsis subvermispora (strain B)</name>
    <name type="common">White-rot fungus</name>
    <name type="synonym">Gelatoporia subvermispora</name>
    <dbReference type="NCBI Taxonomy" id="914234"/>
    <lineage>
        <taxon>Eukaryota</taxon>
        <taxon>Fungi</taxon>
        <taxon>Dikarya</taxon>
        <taxon>Basidiomycota</taxon>
        <taxon>Agaricomycotina</taxon>
        <taxon>Agaricomycetes</taxon>
        <taxon>Polyporales</taxon>
        <taxon>Gelatoporiaceae</taxon>
        <taxon>Gelatoporia</taxon>
    </lineage>
</organism>
<reference evidence="1 2" key="1">
    <citation type="journal article" date="2012" name="Proc. Natl. Acad. Sci. U.S.A.">
        <title>Comparative genomics of Ceriporiopsis subvermispora and Phanerochaete chrysosporium provide insight into selective ligninolysis.</title>
        <authorList>
            <person name="Fernandez-Fueyo E."/>
            <person name="Ruiz-Duenas F.J."/>
            <person name="Ferreira P."/>
            <person name="Floudas D."/>
            <person name="Hibbett D.S."/>
            <person name="Canessa P."/>
            <person name="Larrondo L.F."/>
            <person name="James T.Y."/>
            <person name="Seelenfreund D."/>
            <person name="Lobos S."/>
            <person name="Polanco R."/>
            <person name="Tello M."/>
            <person name="Honda Y."/>
            <person name="Watanabe T."/>
            <person name="Watanabe T."/>
            <person name="Ryu J.S."/>
            <person name="Kubicek C.P."/>
            <person name="Schmoll M."/>
            <person name="Gaskell J."/>
            <person name="Hammel K.E."/>
            <person name="St John F.J."/>
            <person name="Vanden Wymelenberg A."/>
            <person name="Sabat G."/>
            <person name="Splinter BonDurant S."/>
            <person name="Syed K."/>
            <person name="Yadav J.S."/>
            <person name="Doddapaneni H."/>
            <person name="Subramanian V."/>
            <person name="Lavin J.L."/>
            <person name="Oguiza J.A."/>
            <person name="Perez G."/>
            <person name="Pisabarro A.G."/>
            <person name="Ramirez L."/>
            <person name="Santoyo F."/>
            <person name="Master E."/>
            <person name="Coutinho P.M."/>
            <person name="Henrissat B."/>
            <person name="Lombard V."/>
            <person name="Magnuson J.K."/>
            <person name="Kuees U."/>
            <person name="Hori C."/>
            <person name="Igarashi K."/>
            <person name="Samejima M."/>
            <person name="Held B.W."/>
            <person name="Barry K.W."/>
            <person name="LaButti K.M."/>
            <person name="Lapidus A."/>
            <person name="Lindquist E.A."/>
            <person name="Lucas S.M."/>
            <person name="Riley R."/>
            <person name="Salamov A.A."/>
            <person name="Hoffmeister D."/>
            <person name="Schwenk D."/>
            <person name="Hadar Y."/>
            <person name="Yarden O."/>
            <person name="de Vries R.P."/>
            <person name="Wiebenga A."/>
            <person name="Stenlid J."/>
            <person name="Eastwood D."/>
            <person name="Grigoriev I.V."/>
            <person name="Berka R.M."/>
            <person name="Blanchette R.A."/>
            <person name="Kersten P."/>
            <person name="Martinez A.T."/>
            <person name="Vicuna R."/>
            <person name="Cullen D."/>
        </authorList>
    </citation>
    <scope>NUCLEOTIDE SEQUENCE [LARGE SCALE GENOMIC DNA]</scope>
    <source>
        <strain evidence="1 2">B</strain>
    </source>
</reference>
<accession>M2QER8</accession>
<dbReference type="EMBL" id="KB446079">
    <property type="protein sequence ID" value="EMD30495.1"/>
    <property type="molecule type" value="Genomic_DNA"/>
</dbReference>
<gene>
    <name evidence="1" type="ORF">CERSUDRAFT_101305</name>
</gene>
<evidence type="ECO:0000313" key="1">
    <source>
        <dbReference type="EMBL" id="EMD30495.1"/>
    </source>
</evidence>
<dbReference type="AlphaFoldDB" id="M2QER8"/>
<dbReference type="Proteomes" id="UP000016930">
    <property type="component" value="Unassembled WGS sequence"/>
</dbReference>
<evidence type="ECO:0000313" key="2">
    <source>
        <dbReference type="Proteomes" id="UP000016930"/>
    </source>
</evidence>
<dbReference type="HOGENOM" id="CLU_1461135_0_0_1"/>
<proteinExistence type="predicted"/>
<keyword evidence="2" id="KW-1185">Reference proteome</keyword>
<sequence length="185" mass="20424">MSTPETREVADRLHSYVQYVSYEYMVSARTSGPPRARGGASAQNCVRLHPVSEADALVARPRRPPPPAVVGPHVIVPARHALVIARHRAFPPFARAANKACVSGRQRGVYESSRAQDTTAGCPARRARIEERAVVSVTLAVGGVPEWWQCRAGTDVLGAWRRRDRIWTSAEIRIDAERRRGWAVA</sequence>
<protein>
    <submittedName>
        <fullName evidence="1">Uncharacterized protein</fullName>
    </submittedName>
</protein>